<sequence>MQISYQYQGKWHIKKLSTDVVTVGRPNNREGIHIDLSPDTTVSRLHARVWLENEVCWLEDLGSRYGTKVNGAQITGRVQLQAGDKVEIGETTLRVDPAPDG</sequence>
<dbReference type="Pfam" id="PF00498">
    <property type="entry name" value="FHA"/>
    <property type="match status" value="1"/>
</dbReference>
<evidence type="ECO:0000259" key="1">
    <source>
        <dbReference type="PROSITE" id="PS50006"/>
    </source>
</evidence>
<dbReference type="SUPFAM" id="SSF49879">
    <property type="entry name" value="SMAD/FHA domain"/>
    <property type="match status" value="1"/>
</dbReference>
<name>A0A382EJ48_9ZZZZ</name>
<evidence type="ECO:0000313" key="2">
    <source>
        <dbReference type="EMBL" id="SVB50419.1"/>
    </source>
</evidence>
<reference evidence="2" key="1">
    <citation type="submission" date="2018-05" db="EMBL/GenBank/DDBJ databases">
        <authorList>
            <person name="Lanie J.A."/>
            <person name="Ng W.-L."/>
            <person name="Kazmierczak K.M."/>
            <person name="Andrzejewski T.M."/>
            <person name="Davidsen T.M."/>
            <person name="Wayne K.J."/>
            <person name="Tettelin H."/>
            <person name="Glass J.I."/>
            <person name="Rusch D."/>
            <person name="Podicherti R."/>
            <person name="Tsui H.-C.T."/>
            <person name="Winkler M.E."/>
        </authorList>
    </citation>
    <scope>NUCLEOTIDE SEQUENCE</scope>
</reference>
<dbReference type="InterPro" id="IPR008984">
    <property type="entry name" value="SMAD_FHA_dom_sf"/>
</dbReference>
<organism evidence="2">
    <name type="scientific">marine metagenome</name>
    <dbReference type="NCBI Taxonomy" id="408172"/>
    <lineage>
        <taxon>unclassified sequences</taxon>
        <taxon>metagenomes</taxon>
        <taxon>ecological metagenomes</taxon>
    </lineage>
</organism>
<feature type="domain" description="FHA" evidence="1">
    <location>
        <begin position="21"/>
        <end position="74"/>
    </location>
</feature>
<dbReference type="EMBL" id="UINC01044665">
    <property type="protein sequence ID" value="SVB50419.1"/>
    <property type="molecule type" value="Genomic_DNA"/>
</dbReference>
<protein>
    <recommendedName>
        <fullName evidence="1">FHA domain-containing protein</fullName>
    </recommendedName>
</protein>
<accession>A0A382EJ48</accession>
<dbReference type="PROSITE" id="PS50006">
    <property type="entry name" value="FHA_DOMAIN"/>
    <property type="match status" value="1"/>
</dbReference>
<dbReference type="Gene3D" id="2.60.200.20">
    <property type="match status" value="1"/>
</dbReference>
<dbReference type="InterPro" id="IPR000253">
    <property type="entry name" value="FHA_dom"/>
</dbReference>
<gene>
    <name evidence="2" type="ORF">METZ01_LOCUS203273</name>
</gene>
<dbReference type="AlphaFoldDB" id="A0A382EJ48"/>
<dbReference type="SMART" id="SM00240">
    <property type="entry name" value="FHA"/>
    <property type="match status" value="1"/>
</dbReference>
<dbReference type="CDD" id="cd00060">
    <property type="entry name" value="FHA"/>
    <property type="match status" value="1"/>
</dbReference>
<proteinExistence type="predicted"/>